<dbReference type="Gene3D" id="3.40.50.2300">
    <property type="match status" value="1"/>
</dbReference>
<organism evidence="4 6">
    <name type="scientific">Candidatus Accumulibacter cognatus</name>
    <dbReference type="NCBI Taxonomy" id="2954383"/>
    <lineage>
        <taxon>Bacteria</taxon>
        <taxon>Pseudomonadati</taxon>
        <taxon>Pseudomonadota</taxon>
        <taxon>Betaproteobacteria</taxon>
        <taxon>Candidatus Accumulibacter</taxon>
    </lineage>
</organism>
<gene>
    <name evidence="4" type="primary">cheY_2</name>
    <name evidence="4" type="ORF">AW06_000154</name>
    <name evidence="5" type="ORF">HWD57_06545</name>
</gene>
<dbReference type="InterPro" id="IPR011990">
    <property type="entry name" value="TPR-like_helical_dom_sf"/>
</dbReference>
<dbReference type="InterPro" id="IPR052048">
    <property type="entry name" value="ST_Response_Regulator"/>
</dbReference>
<dbReference type="Proteomes" id="UP000021315">
    <property type="component" value="Unassembled WGS sequence"/>
</dbReference>
<dbReference type="KEGG" id="acog:HWD57_06545"/>
<dbReference type="PROSITE" id="PS50110">
    <property type="entry name" value="RESPONSE_REGULATORY"/>
    <property type="match status" value="1"/>
</dbReference>
<dbReference type="PANTHER" id="PTHR43228:SF1">
    <property type="entry name" value="TWO-COMPONENT RESPONSE REGULATOR ARR22"/>
    <property type="match status" value="1"/>
</dbReference>
<accession>A0A7D5N908</accession>
<dbReference type="InterPro" id="IPR001789">
    <property type="entry name" value="Sig_transdc_resp-reg_receiver"/>
</dbReference>
<dbReference type="EMBL" id="JDST02000003">
    <property type="protein sequence ID" value="KFB78541.1"/>
    <property type="molecule type" value="Genomic_DNA"/>
</dbReference>
<sequence length="574" mass="64458">MKIPETTADLQQTLGKEMSSKRALLIDRYPNARTSLRMMLSAMGVGLIDNAGTSADVFRQLRAHRFDIILSDYLLEDERDSQQLLEELRAQQLLPRSTVFIVITSERAYHNVVSVAELAPDDYLVKPFTAHELNVRLARALHRKRFFAQLYEHLDNGAYVEALGTCERLIRQDSGFRFDALRFKGEILNTLGSHAEAQRVYQQVLAQRAVPWARMGLAMALRGQQQMSEAEAFGQSLIDDFPEFIAAYDFLAEVQEEVGKLPEAQEVLQRAAMISPNNSARQRMVGDVAARNQDLQAAERAYGKVLQRRRNSSLRDIDDYTNLSRVMLDRGHTTAARLVTEELRRDWRGNQQGEFAALVMESLCANKEGEPAKAKRAVEKALILHEALKDEGRSAAVSEKLALDLAHACLVTGDEKNAREIVRRIAAENHENRIMIAQVQSIYAKTGKAADGQALLAQVGREIVELNNRGVLAARRGDVEGSVKLLMEAAERVPNLQFLVNATKAIFTLLERKGWDPVLARRGIRFLQLAQAREMRNPKVVSARELYQRVARKYGVATVPFNASRTLRGKGSFP</sequence>
<dbReference type="PROSITE" id="PS50005">
    <property type="entry name" value="TPR"/>
    <property type="match status" value="1"/>
</dbReference>
<dbReference type="Proteomes" id="UP000509684">
    <property type="component" value="Chromosome"/>
</dbReference>
<keyword evidence="6" id="KW-1185">Reference proteome</keyword>
<dbReference type="SUPFAM" id="SSF52172">
    <property type="entry name" value="CheY-like"/>
    <property type="match status" value="1"/>
</dbReference>
<proteinExistence type="predicted"/>
<reference evidence="5" key="3">
    <citation type="submission" date="2020-06" db="EMBL/GenBank/DDBJ databases">
        <authorList>
            <person name="Arumugam K."/>
            <person name="Besarab I."/>
            <person name="Haryono M."/>
            <person name="Bagci C."/>
            <person name="Beier S."/>
            <person name="Buchfink B."/>
            <person name="Gorska A."/>
            <person name="Qiu G."/>
            <person name="Huson D.H."/>
            <person name="Williams R.B."/>
        </authorList>
    </citation>
    <scope>NUCLEOTIDE SEQUENCE</scope>
    <source>
        <strain evidence="5">SSA1</strain>
    </source>
</reference>
<dbReference type="Pfam" id="PF00072">
    <property type="entry name" value="Response_reg"/>
    <property type="match status" value="1"/>
</dbReference>
<dbReference type="GO" id="GO:0000160">
    <property type="term" value="P:phosphorelay signal transduction system"/>
    <property type="evidence" value="ECO:0007669"/>
    <property type="project" value="InterPro"/>
</dbReference>
<evidence type="ECO:0000313" key="7">
    <source>
        <dbReference type="Proteomes" id="UP000509684"/>
    </source>
</evidence>
<accession>A0A080MC72</accession>
<protein>
    <submittedName>
        <fullName evidence="4">Chemotaxis protein CheY</fullName>
    </submittedName>
    <submittedName>
        <fullName evidence="5">Response regulator</fullName>
    </submittedName>
</protein>
<dbReference type="SUPFAM" id="SSF48452">
    <property type="entry name" value="TPR-like"/>
    <property type="match status" value="2"/>
</dbReference>
<dbReference type="InterPro" id="IPR019734">
    <property type="entry name" value="TPR_rpt"/>
</dbReference>
<evidence type="ECO:0000313" key="4">
    <source>
        <dbReference type="EMBL" id="KFB78541.1"/>
    </source>
</evidence>
<dbReference type="SMART" id="SM00028">
    <property type="entry name" value="TPR"/>
    <property type="match status" value="5"/>
</dbReference>
<dbReference type="Gene3D" id="1.25.40.10">
    <property type="entry name" value="Tetratricopeptide repeat domain"/>
    <property type="match status" value="1"/>
</dbReference>
<dbReference type="SMART" id="SM00448">
    <property type="entry name" value="REC"/>
    <property type="match status" value="1"/>
</dbReference>
<evidence type="ECO:0000256" key="2">
    <source>
        <dbReference type="PROSITE-ProRule" id="PRU00339"/>
    </source>
</evidence>
<evidence type="ECO:0000313" key="5">
    <source>
        <dbReference type="EMBL" id="QLH49475.1"/>
    </source>
</evidence>
<dbReference type="STRING" id="1453999.AW06_000154"/>
<dbReference type="AlphaFoldDB" id="A0A080MC72"/>
<feature type="modified residue" description="4-aspartylphosphate" evidence="1">
    <location>
        <position position="72"/>
    </location>
</feature>
<feature type="domain" description="Response regulatory" evidence="3">
    <location>
        <begin position="22"/>
        <end position="141"/>
    </location>
</feature>
<evidence type="ECO:0000259" key="3">
    <source>
        <dbReference type="PROSITE" id="PS50110"/>
    </source>
</evidence>
<dbReference type="InterPro" id="IPR011006">
    <property type="entry name" value="CheY-like_superfamily"/>
</dbReference>
<dbReference type="Pfam" id="PF13432">
    <property type="entry name" value="TPR_16"/>
    <property type="match status" value="1"/>
</dbReference>
<keyword evidence="2" id="KW-0802">TPR repeat</keyword>
<evidence type="ECO:0000256" key="1">
    <source>
        <dbReference type="PROSITE-ProRule" id="PRU00169"/>
    </source>
</evidence>
<feature type="repeat" description="TPR" evidence="2">
    <location>
        <begin position="245"/>
        <end position="278"/>
    </location>
</feature>
<reference evidence="5 7" key="2">
    <citation type="journal article" date="2019" name="Microbiome">
        <title>Annotated bacterial chromosomes from frame-shift-corrected long-read metagenomic data.</title>
        <authorList>
            <person name="Arumugam K."/>
            <person name="Bagci C."/>
            <person name="Bessarab I."/>
            <person name="Beier S."/>
            <person name="Buchfink B."/>
            <person name="Gorska A."/>
            <person name="Qiu G."/>
            <person name="Huson D.H."/>
            <person name="Williams R.B.H."/>
        </authorList>
    </citation>
    <scope>NUCLEOTIDE SEQUENCE [LARGE SCALE GENOMIC DNA]</scope>
    <source>
        <strain evidence="5">SSA1</strain>
    </source>
</reference>
<keyword evidence="1" id="KW-0597">Phosphoprotein</keyword>
<evidence type="ECO:0000313" key="6">
    <source>
        <dbReference type="Proteomes" id="UP000021315"/>
    </source>
</evidence>
<reference evidence="4 6" key="1">
    <citation type="submission" date="2014-02" db="EMBL/GenBank/DDBJ databases">
        <title>Expanding our view of genomic diversity in Candidatus Accumulibacter clades.</title>
        <authorList>
            <person name="Skennerton C.T."/>
            <person name="Barr J.J."/>
            <person name="Slater F.R."/>
            <person name="Bond P.L."/>
            <person name="Tyson G.W."/>
        </authorList>
    </citation>
    <scope>NUCLEOTIDE SEQUENCE [LARGE SCALE GENOMIC DNA]</scope>
    <source>
        <strain evidence="6">SK-02</strain>
    </source>
</reference>
<dbReference type="EMBL" id="CP058708">
    <property type="protein sequence ID" value="QLH49475.1"/>
    <property type="molecule type" value="Genomic_DNA"/>
</dbReference>
<dbReference type="PANTHER" id="PTHR43228">
    <property type="entry name" value="TWO-COMPONENT RESPONSE REGULATOR"/>
    <property type="match status" value="1"/>
</dbReference>
<name>A0A080MC72_9PROT</name>
<dbReference type="RefSeq" id="WP_034943995.1">
    <property type="nucleotide sequence ID" value="NZ_JDST02000003.1"/>
</dbReference>